<protein>
    <submittedName>
        <fullName evidence="8">KpsF/GutQ family sugar-phosphate isomerase</fullName>
    </submittedName>
</protein>
<evidence type="ECO:0000256" key="1">
    <source>
        <dbReference type="ARBA" id="ARBA00008165"/>
    </source>
</evidence>
<evidence type="ECO:0000256" key="3">
    <source>
        <dbReference type="ARBA" id="ARBA00023122"/>
    </source>
</evidence>
<dbReference type="GO" id="GO:0016853">
    <property type="term" value="F:isomerase activity"/>
    <property type="evidence" value="ECO:0007669"/>
    <property type="project" value="UniProtKB-KW"/>
</dbReference>
<organism evidence="8 9">
    <name type="scientific">Gaopeijia maritima</name>
    <dbReference type="NCBI Taxonomy" id="3119007"/>
    <lineage>
        <taxon>Bacteria</taxon>
        <taxon>Pseudomonadati</taxon>
        <taxon>Gemmatimonadota</taxon>
        <taxon>Longimicrobiia</taxon>
        <taxon>Gaopeijiales</taxon>
        <taxon>Gaopeijiaceae</taxon>
        <taxon>Gaopeijia</taxon>
    </lineage>
</organism>
<dbReference type="Pfam" id="PF00571">
    <property type="entry name" value="CBS"/>
    <property type="match status" value="2"/>
</dbReference>
<evidence type="ECO:0000259" key="7">
    <source>
        <dbReference type="PROSITE" id="PS51464"/>
    </source>
</evidence>
<dbReference type="Gene3D" id="3.40.50.10490">
    <property type="entry name" value="Glucose-6-phosphate isomerase like protein, domain 1"/>
    <property type="match status" value="1"/>
</dbReference>
<dbReference type="PANTHER" id="PTHR42745">
    <property type="match status" value="1"/>
</dbReference>
<feature type="domain" description="CBS" evidence="6">
    <location>
        <begin position="272"/>
        <end position="324"/>
    </location>
</feature>
<name>A0ABU9E7S3_9BACT</name>
<feature type="domain" description="CBS" evidence="6">
    <location>
        <begin position="206"/>
        <end position="265"/>
    </location>
</feature>
<feature type="domain" description="SIS" evidence="7">
    <location>
        <begin position="37"/>
        <end position="180"/>
    </location>
</feature>
<dbReference type="InterPro" id="IPR000644">
    <property type="entry name" value="CBS_dom"/>
</dbReference>
<dbReference type="PANTHER" id="PTHR42745:SF1">
    <property type="entry name" value="ARABINOSE 5-PHOSPHATE ISOMERASE KDSD"/>
    <property type="match status" value="1"/>
</dbReference>
<evidence type="ECO:0000256" key="4">
    <source>
        <dbReference type="PIRNR" id="PIRNR004692"/>
    </source>
</evidence>
<dbReference type="InterPro" id="IPR050986">
    <property type="entry name" value="GutQ/KpsF_isomerases"/>
</dbReference>
<dbReference type="InterPro" id="IPR004800">
    <property type="entry name" value="KdsD/KpsF-type"/>
</dbReference>
<dbReference type="PROSITE" id="PS51464">
    <property type="entry name" value="SIS"/>
    <property type="match status" value="1"/>
</dbReference>
<evidence type="ECO:0000313" key="9">
    <source>
        <dbReference type="Proteomes" id="UP001484239"/>
    </source>
</evidence>
<dbReference type="EMBL" id="JBBHLI010000002">
    <property type="protein sequence ID" value="MEK9500183.1"/>
    <property type="molecule type" value="Genomic_DNA"/>
</dbReference>
<dbReference type="InterPro" id="IPR035474">
    <property type="entry name" value="SIS_Kpsf"/>
</dbReference>
<dbReference type="InterPro" id="IPR046348">
    <property type="entry name" value="SIS_dom_sf"/>
</dbReference>
<accession>A0ABU9E7S3</accession>
<dbReference type="Proteomes" id="UP001484239">
    <property type="component" value="Unassembled WGS sequence"/>
</dbReference>
<evidence type="ECO:0000256" key="5">
    <source>
        <dbReference type="PROSITE-ProRule" id="PRU00703"/>
    </source>
</evidence>
<keyword evidence="3 5" id="KW-0129">CBS domain</keyword>
<dbReference type="RefSeq" id="WP_405286388.1">
    <property type="nucleotide sequence ID" value="NZ_JBBHLI010000002.1"/>
</dbReference>
<dbReference type="PROSITE" id="PS51371">
    <property type="entry name" value="CBS"/>
    <property type="match status" value="2"/>
</dbReference>
<dbReference type="InterPro" id="IPR046342">
    <property type="entry name" value="CBS_dom_sf"/>
</dbReference>
<reference evidence="8 9" key="1">
    <citation type="submission" date="2024-02" db="EMBL/GenBank/DDBJ databases">
        <title>A novel Gemmatimonadota bacterium.</title>
        <authorList>
            <person name="Du Z.-J."/>
            <person name="Ye Y.-Q."/>
        </authorList>
    </citation>
    <scope>NUCLEOTIDE SEQUENCE [LARGE SCALE GENOMIC DNA]</scope>
    <source>
        <strain evidence="8 9">DH-20</strain>
    </source>
</reference>
<gene>
    <name evidence="8" type="ORF">WI372_04280</name>
</gene>
<keyword evidence="2" id="KW-0677">Repeat</keyword>
<comment type="caution">
    <text evidence="8">The sequence shown here is derived from an EMBL/GenBank/DDBJ whole genome shotgun (WGS) entry which is preliminary data.</text>
</comment>
<dbReference type="Gene3D" id="3.10.580.10">
    <property type="entry name" value="CBS-domain"/>
    <property type="match status" value="1"/>
</dbReference>
<dbReference type="PIRSF" id="PIRSF004692">
    <property type="entry name" value="KdsD_KpsF"/>
    <property type="match status" value="1"/>
</dbReference>
<sequence length="324" mass="33898">MSTDDATLLAEGRRVVEVEADSLRDLAGRLGPDFVEACRLVAGAKGRVIVSGIGKSGIIARKIAATLTSTGTPATFLHPVEGLHGDLGIVSEDDVALLLSKSGETSELSGLLDYLLRLGVPVVALTGRVDSSLARHARIVLDCAVSEEACPMDLAPTSSTTVTLALGDALAVVVLQLKGFEPDDFARFHPGGSLGRKLTVRVGDVMVATGYPLLGPDAPMRDAVVPIAEERGTVPVVDDGTRLVGVVTAGDLTRLIERDEAGWASVRVEAVMSRTPLTARPDERGAAVVHRLEERGVMAAPVVDDEGRLTGMVHLHDLMRAGAV</sequence>
<evidence type="ECO:0000259" key="6">
    <source>
        <dbReference type="PROSITE" id="PS51371"/>
    </source>
</evidence>
<evidence type="ECO:0000313" key="8">
    <source>
        <dbReference type="EMBL" id="MEK9500183.1"/>
    </source>
</evidence>
<keyword evidence="8" id="KW-0413">Isomerase</keyword>
<dbReference type="InterPro" id="IPR001347">
    <property type="entry name" value="SIS_dom"/>
</dbReference>
<keyword evidence="9" id="KW-1185">Reference proteome</keyword>
<comment type="similarity">
    <text evidence="1 4">Belongs to the SIS family. GutQ/KpsF subfamily.</text>
</comment>
<dbReference type="NCBIfam" id="TIGR00393">
    <property type="entry name" value="kpsF"/>
    <property type="match status" value="1"/>
</dbReference>
<evidence type="ECO:0000256" key="2">
    <source>
        <dbReference type="ARBA" id="ARBA00022737"/>
    </source>
</evidence>
<dbReference type="SMART" id="SM00116">
    <property type="entry name" value="CBS"/>
    <property type="match status" value="2"/>
</dbReference>
<dbReference type="Pfam" id="PF01380">
    <property type="entry name" value="SIS"/>
    <property type="match status" value="1"/>
</dbReference>
<dbReference type="CDD" id="cd05014">
    <property type="entry name" value="SIS_Kpsf"/>
    <property type="match status" value="1"/>
</dbReference>
<proteinExistence type="inferred from homology"/>
<dbReference type="SUPFAM" id="SSF53697">
    <property type="entry name" value="SIS domain"/>
    <property type="match status" value="1"/>
</dbReference>